<feature type="active site" description="Nucleophile" evidence="6">
    <location>
        <position position="380"/>
    </location>
</feature>
<keyword evidence="4 6" id="KW-0949">S-adenosyl-L-methionine</keyword>
<proteinExistence type="inferred from homology"/>
<evidence type="ECO:0000313" key="8">
    <source>
        <dbReference type="EMBL" id="RQN07550.1"/>
    </source>
</evidence>
<evidence type="ECO:0000259" key="7">
    <source>
        <dbReference type="PROSITE" id="PS51686"/>
    </source>
</evidence>
<evidence type="ECO:0000256" key="6">
    <source>
        <dbReference type="PROSITE-ProRule" id="PRU01023"/>
    </source>
</evidence>
<feature type="binding site" evidence="6">
    <location>
        <position position="310"/>
    </location>
    <ligand>
        <name>S-adenosyl-L-methionine</name>
        <dbReference type="ChEBI" id="CHEBI:59789"/>
    </ligand>
</feature>
<dbReference type="PANTHER" id="PTHR22807:SF53">
    <property type="entry name" value="RIBOSOMAL RNA SMALL SUBUNIT METHYLTRANSFERASE B-RELATED"/>
    <property type="match status" value="1"/>
</dbReference>
<comment type="similarity">
    <text evidence="1 6">Belongs to the class I-like SAM-binding methyltransferase superfamily. RsmB/NOP family.</text>
</comment>
<dbReference type="Pfam" id="PF01189">
    <property type="entry name" value="Methyltr_RsmB-F"/>
    <property type="match status" value="1"/>
</dbReference>
<feature type="binding site" evidence="6">
    <location>
        <position position="285"/>
    </location>
    <ligand>
        <name>S-adenosyl-L-methionine</name>
        <dbReference type="ChEBI" id="CHEBI:59789"/>
    </ligand>
</feature>
<evidence type="ECO:0000256" key="1">
    <source>
        <dbReference type="ARBA" id="ARBA00007494"/>
    </source>
</evidence>
<reference evidence="8 9" key="1">
    <citation type="submission" date="2018-11" db="EMBL/GenBank/DDBJ databases">
        <authorList>
            <person name="Li F."/>
        </authorList>
    </citation>
    <scope>NUCLEOTIDE SEQUENCE [LARGE SCALE GENOMIC DNA]</scope>
    <source>
        <strain evidence="8 9">YS17T</strain>
    </source>
</reference>
<feature type="binding site" evidence="6">
    <location>
        <begin position="260"/>
        <end position="266"/>
    </location>
    <ligand>
        <name>S-adenosyl-L-methionine</name>
        <dbReference type="ChEBI" id="CHEBI:59789"/>
    </ligand>
</feature>
<organism evidence="8 9">
    <name type="scientific">Aeromicrobium camelliae</name>
    <dbReference type="NCBI Taxonomy" id="1538144"/>
    <lineage>
        <taxon>Bacteria</taxon>
        <taxon>Bacillati</taxon>
        <taxon>Actinomycetota</taxon>
        <taxon>Actinomycetes</taxon>
        <taxon>Propionibacteriales</taxon>
        <taxon>Nocardioidaceae</taxon>
        <taxon>Aeromicrobium</taxon>
    </lineage>
</organism>
<dbReference type="RefSeq" id="WP_124237024.1">
    <property type="nucleotide sequence ID" value="NZ_JBHUFI010000012.1"/>
</dbReference>
<accession>A0A3N6WJA8</accession>
<evidence type="ECO:0000256" key="3">
    <source>
        <dbReference type="ARBA" id="ARBA00022679"/>
    </source>
</evidence>
<dbReference type="GO" id="GO:0003723">
    <property type="term" value="F:RNA binding"/>
    <property type="evidence" value="ECO:0007669"/>
    <property type="project" value="UniProtKB-UniRule"/>
</dbReference>
<dbReference type="InterPro" id="IPR006027">
    <property type="entry name" value="NusB_RsmB_TIM44"/>
</dbReference>
<comment type="caution">
    <text evidence="8">The sequence shown here is derived from an EMBL/GenBank/DDBJ whole genome shotgun (WGS) entry which is preliminary data.</text>
</comment>
<sequence>MSVDAARTAAYDIVRQVSEDGAYVNLVIPRVLREHQLSGRDAAFVTELVSGAVRLRGTYDAIIDTLASHGIERIDPPVLDALRLGAHQLLSMRVPDHAAVTTTVDLVRRHVGHKPVGFTNAILRRIGRRALGAWLDEVTTGLDEDDALAIRYSHPRWIVRELREALPDPAQLVDLLAADNAAPKVTLVARPGLCEPDELPGVAGKLSPYARILEGGGMPGDIPAVRDGRAGVQDEGSQLVAITSAAAPIEGRDERWLDLCAGPGGKSALWAALAAGRGARVVANEVQRHRADLVRQAVRALDNVEVTVHDGRHGPWEPGSFDRVLVDAPCTGLGALRRRPESRWRRTTADLDDLVALQGQLLARAIELTRPGGVVAYATCSPVVAETRAVVDAALQEHAGLDLESMQQWWPHTDGTDAMFLALLRRRE</sequence>
<keyword evidence="9" id="KW-1185">Reference proteome</keyword>
<feature type="domain" description="SAM-dependent MTase RsmB/NOP-type" evidence="7">
    <location>
        <begin position="158"/>
        <end position="428"/>
    </location>
</feature>
<dbReference type="EMBL" id="RQJX01000012">
    <property type="protein sequence ID" value="RQN07550.1"/>
    <property type="molecule type" value="Genomic_DNA"/>
</dbReference>
<name>A0A3N6WJA8_9ACTN</name>
<dbReference type="Proteomes" id="UP000275225">
    <property type="component" value="Unassembled WGS sequence"/>
</dbReference>
<dbReference type="PROSITE" id="PS51686">
    <property type="entry name" value="SAM_MT_RSMB_NOP"/>
    <property type="match status" value="1"/>
</dbReference>
<dbReference type="SUPFAM" id="SSF48013">
    <property type="entry name" value="NusB-like"/>
    <property type="match status" value="1"/>
</dbReference>
<protein>
    <submittedName>
        <fullName evidence="8">rRNA cytosine-C5-methyltransferase</fullName>
    </submittedName>
</protein>
<gene>
    <name evidence="8" type="ORF">EHW97_09985</name>
</gene>
<dbReference type="PROSITE" id="PS01153">
    <property type="entry name" value="NOL1_NOP2_SUN"/>
    <property type="match status" value="1"/>
</dbReference>
<dbReference type="Pfam" id="PF01029">
    <property type="entry name" value="NusB"/>
    <property type="match status" value="1"/>
</dbReference>
<dbReference type="SUPFAM" id="SSF53335">
    <property type="entry name" value="S-adenosyl-L-methionine-dependent methyltransferases"/>
    <property type="match status" value="1"/>
</dbReference>
<dbReference type="InterPro" id="IPR023267">
    <property type="entry name" value="RCMT"/>
</dbReference>
<evidence type="ECO:0000256" key="4">
    <source>
        <dbReference type="ARBA" id="ARBA00022691"/>
    </source>
</evidence>
<feature type="binding site" evidence="6">
    <location>
        <position position="327"/>
    </location>
    <ligand>
        <name>S-adenosyl-L-methionine</name>
        <dbReference type="ChEBI" id="CHEBI:59789"/>
    </ligand>
</feature>
<keyword evidence="3 6" id="KW-0808">Transferase</keyword>
<dbReference type="GO" id="GO:0008173">
    <property type="term" value="F:RNA methyltransferase activity"/>
    <property type="evidence" value="ECO:0007669"/>
    <property type="project" value="InterPro"/>
</dbReference>
<dbReference type="Gene3D" id="1.10.940.10">
    <property type="entry name" value="NusB-like"/>
    <property type="match status" value="1"/>
</dbReference>
<evidence type="ECO:0000313" key="9">
    <source>
        <dbReference type="Proteomes" id="UP000275225"/>
    </source>
</evidence>
<keyword evidence="2 6" id="KW-0489">Methyltransferase</keyword>
<keyword evidence="5 6" id="KW-0694">RNA-binding</keyword>
<dbReference type="InterPro" id="IPR001678">
    <property type="entry name" value="MeTrfase_RsmB-F_NOP2_dom"/>
</dbReference>
<dbReference type="Gene3D" id="3.40.50.150">
    <property type="entry name" value="Vaccinia Virus protein VP39"/>
    <property type="match status" value="1"/>
</dbReference>
<dbReference type="GO" id="GO:0006355">
    <property type="term" value="P:regulation of DNA-templated transcription"/>
    <property type="evidence" value="ECO:0007669"/>
    <property type="project" value="InterPro"/>
</dbReference>
<dbReference type="AlphaFoldDB" id="A0A3N6WJA8"/>
<dbReference type="InterPro" id="IPR035926">
    <property type="entry name" value="NusB-like_sf"/>
</dbReference>
<dbReference type="PRINTS" id="PR02008">
    <property type="entry name" value="RCMTFAMILY"/>
</dbReference>
<dbReference type="PANTHER" id="PTHR22807">
    <property type="entry name" value="NOP2 YEAST -RELATED NOL1/NOP2/FMU SUN DOMAIN-CONTAINING"/>
    <property type="match status" value="1"/>
</dbReference>
<dbReference type="InterPro" id="IPR018314">
    <property type="entry name" value="RsmB/NOL1/NOP2-like_CS"/>
</dbReference>
<dbReference type="OrthoDB" id="9810297at2"/>
<dbReference type="GO" id="GO:0001510">
    <property type="term" value="P:RNA methylation"/>
    <property type="evidence" value="ECO:0007669"/>
    <property type="project" value="InterPro"/>
</dbReference>
<evidence type="ECO:0000256" key="5">
    <source>
        <dbReference type="ARBA" id="ARBA00022884"/>
    </source>
</evidence>
<dbReference type="CDD" id="cd02440">
    <property type="entry name" value="AdoMet_MTases"/>
    <property type="match status" value="1"/>
</dbReference>
<dbReference type="InterPro" id="IPR029063">
    <property type="entry name" value="SAM-dependent_MTases_sf"/>
</dbReference>
<evidence type="ECO:0000256" key="2">
    <source>
        <dbReference type="ARBA" id="ARBA00022603"/>
    </source>
</evidence>
<dbReference type="InterPro" id="IPR049560">
    <property type="entry name" value="MeTrfase_RsmB-F_NOP2_cat"/>
</dbReference>